<dbReference type="AlphaFoldDB" id="A0A9P6T4D2"/>
<dbReference type="Proteomes" id="UP000703661">
    <property type="component" value="Unassembled WGS sequence"/>
</dbReference>
<dbReference type="EMBL" id="JAAAID010000043">
    <property type="protein sequence ID" value="KAG0023779.1"/>
    <property type="molecule type" value="Genomic_DNA"/>
</dbReference>
<name>A0A9P6T4D2_9FUNG</name>
<accession>A0A9P6T4D2</accession>
<reference evidence="1" key="1">
    <citation type="journal article" date="2020" name="Fungal Divers.">
        <title>Resolving the Mortierellaceae phylogeny through synthesis of multi-gene phylogenetics and phylogenomics.</title>
        <authorList>
            <person name="Vandepol N."/>
            <person name="Liber J."/>
            <person name="Desiro A."/>
            <person name="Na H."/>
            <person name="Kennedy M."/>
            <person name="Barry K."/>
            <person name="Grigoriev I.V."/>
            <person name="Miller A.N."/>
            <person name="O'Donnell K."/>
            <person name="Stajich J.E."/>
            <person name="Bonito G."/>
        </authorList>
    </citation>
    <scope>NUCLEOTIDE SEQUENCE</scope>
    <source>
        <strain evidence="1">NRRL 2769</strain>
    </source>
</reference>
<gene>
    <name evidence="1" type="ORF">BGZ80_008106</name>
</gene>
<evidence type="ECO:0000313" key="2">
    <source>
        <dbReference type="Proteomes" id="UP000703661"/>
    </source>
</evidence>
<keyword evidence="2" id="KW-1185">Reference proteome</keyword>
<protein>
    <submittedName>
        <fullName evidence="1">Uncharacterized protein</fullName>
    </submittedName>
</protein>
<comment type="caution">
    <text evidence="1">The sequence shown here is derived from an EMBL/GenBank/DDBJ whole genome shotgun (WGS) entry which is preliminary data.</text>
</comment>
<evidence type="ECO:0000313" key="1">
    <source>
        <dbReference type="EMBL" id="KAG0023779.1"/>
    </source>
</evidence>
<sequence length="114" mass="12853">MVLKLIKTQDLEWQALHLTVKTCYVDNVDNNKKGAMEIESDYAYDDDDDDNTESILARFVTKANVTRLQDAIRTEQIWVSEHGHRVGNIQAKKISEMNAIQMSVELAAGDVPSS</sequence>
<organism evidence="1 2">
    <name type="scientific">Entomortierella chlamydospora</name>
    <dbReference type="NCBI Taxonomy" id="101097"/>
    <lineage>
        <taxon>Eukaryota</taxon>
        <taxon>Fungi</taxon>
        <taxon>Fungi incertae sedis</taxon>
        <taxon>Mucoromycota</taxon>
        <taxon>Mortierellomycotina</taxon>
        <taxon>Mortierellomycetes</taxon>
        <taxon>Mortierellales</taxon>
        <taxon>Mortierellaceae</taxon>
        <taxon>Entomortierella</taxon>
    </lineage>
</organism>
<proteinExistence type="predicted"/>